<feature type="transmembrane region" description="Helical" evidence="1">
    <location>
        <begin position="160"/>
        <end position="181"/>
    </location>
</feature>
<gene>
    <name evidence="2" type="ORF">ATO8_03221</name>
</gene>
<dbReference type="eggNOG" id="ENOG502ZRH0">
    <property type="taxonomic scope" value="Bacteria"/>
</dbReference>
<keyword evidence="3" id="KW-1185">Reference proteome</keyword>
<evidence type="ECO:0000313" key="2">
    <source>
        <dbReference type="EMBL" id="ETW13868.1"/>
    </source>
</evidence>
<reference evidence="2 3" key="1">
    <citation type="journal article" date="2014" name="Antonie Van Leeuwenhoek">
        <title>Roseivivax atlanticus sp. nov., isolated from surface seawater of the Atlantic Ocean.</title>
        <authorList>
            <person name="Li G."/>
            <person name="Lai Q."/>
            <person name="Liu X."/>
            <person name="Sun F."/>
            <person name="Shao Z."/>
        </authorList>
    </citation>
    <scope>NUCLEOTIDE SEQUENCE [LARGE SCALE GENOMIC DNA]</scope>
    <source>
        <strain evidence="2 3">22II-s10s</strain>
    </source>
</reference>
<proteinExistence type="predicted"/>
<evidence type="ECO:0000313" key="3">
    <source>
        <dbReference type="Proteomes" id="UP000019063"/>
    </source>
</evidence>
<evidence type="ECO:0000256" key="1">
    <source>
        <dbReference type="SAM" id="Phobius"/>
    </source>
</evidence>
<dbReference type="Proteomes" id="UP000019063">
    <property type="component" value="Unassembled WGS sequence"/>
</dbReference>
<keyword evidence="1" id="KW-0472">Membrane</keyword>
<comment type="caution">
    <text evidence="2">The sequence shown here is derived from an EMBL/GenBank/DDBJ whole genome shotgun (WGS) entry which is preliminary data.</text>
</comment>
<name>W4HNA4_9RHOB</name>
<sequence>MSDLDIRAAETGTTRVFDLDLPPEAVERFTTQAGTGEWPLQYALGADRLRQSFVEIIKIRDLGTMPLSAYLAEAHNVSGSDFEAARPRLDALRGHVVVLPAQAFDRTAQTLNPQAPLRHVGTFREAGASAQAAPLRSASARGSAADADPVAATPAKTSPLLRALAIVVLALIAGVALYLLATA</sequence>
<keyword evidence="1" id="KW-0812">Transmembrane</keyword>
<dbReference type="EMBL" id="AQQW01000002">
    <property type="protein sequence ID" value="ETW13868.1"/>
    <property type="molecule type" value="Genomic_DNA"/>
</dbReference>
<evidence type="ECO:0008006" key="4">
    <source>
        <dbReference type="Google" id="ProtNLM"/>
    </source>
</evidence>
<accession>W4HNA4</accession>
<keyword evidence="1" id="KW-1133">Transmembrane helix</keyword>
<dbReference type="STRING" id="1379903.ATO8_03221"/>
<protein>
    <recommendedName>
        <fullName evidence="4">Aspartate carbamoyltransferase catalytic subunit</fullName>
    </recommendedName>
</protein>
<dbReference type="AlphaFoldDB" id="W4HNA4"/>
<organism evidence="2 3">
    <name type="scientific">Roseivivax marinus</name>
    <dbReference type="NCBI Taxonomy" id="1379903"/>
    <lineage>
        <taxon>Bacteria</taxon>
        <taxon>Pseudomonadati</taxon>
        <taxon>Pseudomonadota</taxon>
        <taxon>Alphaproteobacteria</taxon>
        <taxon>Rhodobacterales</taxon>
        <taxon>Roseobacteraceae</taxon>
        <taxon>Roseivivax</taxon>
    </lineage>
</organism>
<dbReference type="RefSeq" id="WP_043842043.1">
    <property type="nucleotide sequence ID" value="NZ_AQQW01000002.1"/>
</dbReference>